<keyword evidence="6" id="KW-1185">Reference proteome</keyword>
<evidence type="ECO:0000256" key="3">
    <source>
        <dbReference type="PIRSR" id="PIRSR000443-1"/>
    </source>
</evidence>
<dbReference type="PANTHER" id="PTHR32268:SF15">
    <property type="entry name" value="HOMOSERINE ACETYLTRANSFERASE FAMILY PROTEIN (AFU_ORTHOLOGUE AFUA_1G15350)"/>
    <property type="match status" value="1"/>
</dbReference>
<evidence type="ECO:0000313" key="6">
    <source>
        <dbReference type="Proteomes" id="UP000463939"/>
    </source>
</evidence>
<dbReference type="PANTHER" id="PTHR32268">
    <property type="entry name" value="HOMOSERINE O-ACETYLTRANSFERASE"/>
    <property type="match status" value="1"/>
</dbReference>
<dbReference type="Pfam" id="PF00561">
    <property type="entry name" value="Abhydrolase_1"/>
    <property type="match status" value="1"/>
</dbReference>
<dbReference type="InterPro" id="IPR000073">
    <property type="entry name" value="AB_hydrolase_1"/>
</dbReference>
<protein>
    <submittedName>
        <fullName evidence="5">Homoserine O-acetyltransferase</fullName>
    </submittedName>
</protein>
<feature type="active site" evidence="3">
    <location>
        <position position="280"/>
    </location>
</feature>
<feature type="domain" description="AB hydrolase-1" evidence="4">
    <location>
        <begin position="59"/>
        <end position="181"/>
    </location>
</feature>
<evidence type="ECO:0000256" key="1">
    <source>
        <dbReference type="ARBA" id="ARBA00023167"/>
    </source>
</evidence>
<keyword evidence="5" id="KW-0808">Transferase</keyword>
<dbReference type="Gene3D" id="3.40.50.1820">
    <property type="entry name" value="alpha/beta hydrolase"/>
    <property type="match status" value="1"/>
</dbReference>
<dbReference type="KEGG" id="sniv:SFSGTM_13930"/>
<name>A0A809RGI6_9PROT</name>
<reference evidence="6" key="1">
    <citation type="submission" date="2019-11" db="EMBL/GenBank/DDBJ databases">
        <title>Isolation and characterization of a novel species in the genus Sulfuriferula.</title>
        <authorList>
            <person name="Mochizuki J."/>
            <person name="Kojima H."/>
            <person name="Fukui M."/>
        </authorList>
    </citation>
    <scope>NUCLEOTIDE SEQUENCE [LARGE SCALE GENOMIC DNA]</scope>
    <source>
        <strain evidence="6">SGTM</strain>
    </source>
</reference>
<accession>A0A809RGI6</accession>
<keyword evidence="1" id="KW-0486">Methionine biosynthesis</keyword>
<dbReference type="PIRSF" id="PIRSF000443">
    <property type="entry name" value="Homoser_Ac_trans"/>
    <property type="match status" value="1"/>
</dbReference>
<dbReference type="InterPro" id="IPR029058">
    <property type="entry name" value="AB_hydrolase_fold"/>
</dbReference>
<evidence type="ECO:0000259" key="4">
    <source>
        <dbReference type="Pfam" id="PF00561"/>
    </source>
</evidence>
<proteinExistence type="predicted"/>
<dbReference type="SUPFAM" id="SSF53474">
    <property type="entry name" value="alpha/beta-Hydrolases"/>
    <property type="match status" value="1"/>
</dbReference>
<evidence type="ECO:0000313" key="5">
    <source>
        <dbReference type="EMBL" id="BBP00685.1"/>
    </source>
</evidence>
<dbReference type="RefSeq" id="WP_174237402.1">
    <property type="nucleotide sequence ID" value="NZ_AP021881.1"/>
</dbReference>
<dbReference type="NCBIfam" id="NF005757">
    <property type="entry name" value="PRK07581.1"/>
    <property type="match status" value="1"/>
</dbReference>
<keyword evidence="2" id="KW-0012">Acyltransferase</keyword>
<dbReference type="GO" id="GO:0009086">
    <property type="term" value="P:methionine biosynthetic process"/>
    <property type="evidence" value="ECO:0007669"/>
    <property type="project" value="UniProtKB-KW"/>
</dbReference>
<dbReference type="Proteomes" id="UP000463939">
    <property type="component" value="Chromosome"/>
</dbReference>
<sequence>MDVQQFHIGDVVLQSGETLHDAWLSYATWGKLNEQGDNCILFPTYYTGTHLSNARIIGEQRALDPEKWFIVVPNLIGNGLSISPSNTLERYQGGGFPKVTVYDNVACQKLLLDKLGVSTLKLVLGWSMGAVQAWHWAVLYPHMVQNLLPVCGATRCWPYNQLFLKGVRAALEMDPTFAGGYYVEPPAKGLRAFGRVYMPWAYSAEFFREQRYKEIGFATQDDLLEDWELDHLSWDANNLLAKLWAWEHADVSAHEKFGGDLALALSQVTAKTIVMPCDHDQYFTLAENTIEAGFTRDAELRPIYSSAGHCAGSPGRFVEESAYIEAAIKELLSR</sequence>
<keyword evidence="1" id="KW-0028">Amino-acid biosynthesis</keyword>
<gene>
    <name evidence="5" type="ORF">SFSGTM_13930</name>
</gene>
<feature type="active site" description="Nucleophile" evidence="3">
    <location>
        <position position="127"/>
    </location>
</feature>
<dbReference type="AlphaFoldDB" id="A0A809RGI6"/>
<dbReference type="EMBL" id="AP021881">
    <property type="protein sequence ID" value="BBP00685.1"/>
    <property type="molecule type" value="Genomic_DNA"/>
</dbReference>
<organism evidence="5 6">
    <name type="scientific">Sulfuriferula nivalis</name>
    <dbReference type="NCBI Taxonomy" id="2675298"/>
    <lineage>
        <taxon>Bacteria</taxon>
        <taxon>Pseudomonadati</taxon>
        <taxon>Pseudomonadota</taxon>
        <taxon>Betaproteobacteria</taxon>
        <taxon>Nitrosomonadales</taxon>
        <taxon>Sulfuricellaceae</taxon>
        <taxon>Sulfuriferula</taxon>
    </lineage>
</organism>
<dbReference type="InterPro" id="IPR008220">
    <property type="entry name" value="HAT_MetX-like"/>
</dbReference>
<feature type="active site" evidence="3">
    <location>
        <position position="309"/>
    </location>
</feature>
<evidence type="ECO:0000256" key="2">
    <source>
        <dbReference type="ARBA" id="ARBA00023315"/>
    </source>
</evidence>
<dbReference type="GO" id="GO:0016747">
    <property type="term" value="F:acyltransferase activity, transferring groups other than amino-acyl groups"/>
    <property type="evidence" value="ECO:0007669"/>
    <property type="project" value="InterPro"/>
</dbReference>